<dbReference type="AlphaFoldDB" id="A0A6A3AVK2"/>
<reference evidence="1" key="1">
    <citation type="submission" date="2019-09" db="EMBL/GenBank/DDBJ databases">
        <title>Draft genome information of white flower Hibiscus syriacus.</title>
        <authorList>
            <person name="Kim Y.-M."/>
        </authorList>
    </citation>
    <scope>NUCLEOTIDE SEQUENCE [LARGE SCALE GENOMIC DNA]</scope>
    <source>
        <strain evidence="1">YM2019G1</strain>
    </source>
</reference>
<protein>
    <recommendedName>
        <fullName evidence="3">DUF674 family protein</fullName>
    </recommendedName>
</protein>
<keyword evidence="2" id="KW-1185">Reference proteome</keyword>
<proteinExistence type="predicted"/>
<dbReference type="PANTHER" id="PTHR33103:SF27">
    <property type="entry name" value="OS04G0594700 PROTEIN"/>
    <property type="match status" value="1"/>
</dbReference>
<dbReference type="Proteomes" id="UP000436088">
    <property type="component" value="Unassembled WGS sequence"/>
</dbReference>
<evidence type="ECO:0008006" key="3">
    <source>
        <dbReference type="Google" id="ProtNLM"/>
    </source>
</evidence>
<evidence type="ECO:0000313" key="1">
    <source>
        <dbReference type="EMBL" id="KAE8706912.1"/>
    </source>
</evidence>
<evidence type="ECO:0000313" key="2">
    <source>
        <dbReference type="Proteomes" id="UP000436088"/>
    </source>
</evidence>
<dbReference type="Pfam" id="PF05056">
    <property type="entry name" value="DUF674"/>
    <property type="match status" value="2"/>
</dbReference>
<dbReference type="InterPro" id="IPR007750">
    <property type="entry name" value="DUF674"/>
</dbReference>
<dbReference type="PANTHER" id="PTHR33103">
    <property type="entry name" value="OS01G0153900 PROTEIN"/>
    <property type="match status" value="1"/>
</dbReference>
<comment type="caution">
    <text evidence="1">The sequence shown here is derived from an EMBL/GenBank/DDBJ whole genome shotgun (WGS) entry which is preliminary data.</text>
</comment>
<accession>A0A6A3AVK2</accession>
<name>A0A6A3AVK2_HIBSY</name>
<organism evidence="1 2">
    <name type="scientific">Hibiscus syriacus</name>
    <name type="common">Rose of Sharon</name>
    <dbReference type="NCBI Taxonomy" id="106335"/>
    <lineage>
        <taxon>Eukaryota</taxon>
        <taxon>Viridiplantae</taxon>
        <taxon>Streptophyta</taxon>
        <taxon>Embryophyta</taxon>
        <taxon>Tracheophyta</taxon>
        <taxon>Spermatophyta</taxon>
        <taxon>Magnoliopsida</taxon>
        <taxon>eudicotyledons</taxon>
        <taxon>Gunneridae</taxon>
        <taxon>Pentapetalae</taxon>
        <taxon>rosids</taxon>
        <taxon>malvids</taxon>
        <taxon>Malvales</taxon>
        <taxon>Malvaceae</taxon>
        <taxon>Malvoideae</taxon>
        <taxon>Hibiscus</taxon>
    </lineage>
</organism>
<dbReference type="EMBL" id="VEPZ02000966">
    <property type="protein sequence ID" value="KAE8706912.1"/>
    <property type="molecule type" value="Genomic_DNA"/>
</dbReference>
<gene>
    <name evidence="1" type="ORF">F3Y22_tig00110387pilonHSYRG00198</name>
</gene>
<sequence>MATETLTISIKLFYRNRVVLAEAGKDFVDTLCGLLMFPVGKIARLVDKHLTSLLSCLKNGLRTDACKDMLLRPRSVHEEKFKTLKLSMDDATEPTKYFVCEKMVCRLKPVGWLSYYRTTRCTCGKLMNKEDVIRVERNVLKEETRGKSIFIITDDFRVMQGIPSSTPMSDDQFVLVTPDLEETTKYNGKERTENDGRTSVKIMLRKSDGKVLYAEAGANFVDLLFSFLTIPLELVLGLLGGKDNLTTDT</sequence>